<dbReference type="GO" id="GO:0006520">
    <property type="term" value="P:amino acid metabolic process"/>
    <property type="evidence" value="ECO:0007669"/>
    <property type="project" value="InterPro"/>
</dbReference>
<keyword evidence="8" id="KW-0808">Transferase</keyword>
<evidence type="ECO:0000256" key="6">
    <source>
        <dbReference type="PIRSR" id="PIRSR602129-50"/>
    </source>
</evidence>
<accession>A0A7C7D6I7</accession>
<dbReference type="GO" id="GO:0030170">
    <property type="term" value="F:pyridoxal phosphate binding"/>
    <property type="evidence" value="ECO:0007669"/>
    <property type="project" value="InterPro"/>
</dbReference>
<dbReference type="PANTHER" id="PTHR11999">
    <property type="entry name" value="GROUP II PYRIDOXAL-5-PHOSPHATE DECARBOXYLASE"/>
    <property type="match status" value="1"/>
</dbReference>
<evidence type="ECO:0000256" key="4">
    <source>
        <dbReference type="ARBA" id="ARBA00022898"/>
    </source>
</evidence>
<dbReference type="Pfam" id="PF00282">
    <property type="entry name" value="Pyridoxal_deC"/>
    <property type="match status" value="1"/>
</dbReference>
<keyword evidence="3" id="KW-0210">Decarboxylase</keyword>
<dbReference type="InterPro" id="IPR015421">
    <property type="entry name" value="PyrdxlP-dep_Trfase_major"/>
</dbReference>
<dbReference type="Gene3D" id="3.40.640.10">
    <property type="entry name" value="Type I PLP-dependent aspartate aminotransferase-like (Major domain)"/>
    <property type="match status" value="1"/>
</dbReference>
<comment type="similarity">
    <text evidence="2 7">Belongs to the group II decarboxylase family.</text>
</comment>
<dbReference type="InterPro" id="IPR002129">
    <property type="entry name" value="PyrdxlP-dep_de-COase"/>
</dbReference>
<feature type="modified residue" description="N6-(pyridoxal phosphate)lysine" evidence="6">
    <location>
        <position position="292"/>
    </location>
</feature>
<reference evidence="8 9" key="1">
    <citation type="journal article" date="2020" name="Biotechnol. Biofuels">
        <title>New insights from the biogas microbiome by comprehensive genome-resolved metagenomics of nearly 1600 species originating from multiple anaerobic digesters.</title>
        <authorList>
            <person name="Campanaro S."/>
            <person name="Treu L."/>
            <person name="Rodriguez-R L.M."/>
            <person name="Kovalovszki A."/>
            <person name="Ziels R.M."/>
            <person name="Maus I."/>
            <person name="Zhu X."/>
            <person name="Kougias P.G."/>
            <person name="Basile A."/>
            <person name="Luo G."/>
            <person name="Schluter A."/>
            <person name="Konstantinidis K.T."/>
            <person name="Angelidaki I."/>
        </authorList>
    </citation>
    <scope>NUCLEOTIDE SEQUENCE [LARGE SCALE GENOMIC DNA]</scope>
    <source>
        <strain evidence="8">AS05jafATM_4</strain>
    </source>
</reference>
<dbReference type="GO" id="GO:0019752">
    <property type="term" value="P:carboxylic acid metabolic process"/>
    <property type="evidence" value="ECO:0007669"/>
    <property type="project" value="InterPro"/>
</dbReference>
<name>A0A7C7D6I7_9FIRM</name>
<keyword evidence="5 7" id="KW-0456">Lyase</keyword>
<gene>
    <name evidence="8" type="ORF">GX523_12075</name>
</gene>
<dbReference type="EMBL" id="DUTF01000258">
    <property type="protein sequence ID" value="HHY27453.1"/>
    <property type="molecule type" value="Genomic_DNA"/>
</dbReference>
<dbReference type="Gene3D" id="3.90.1150.10">
    <property type="entry name" value="Aspartate Aminotransferase, domain 1"/>
    <property type="match status" value="1"/>
</dbReference>
<dbReference type="PANTHER" id="PTHR11999:SF70">
    <property type="entry name" value="MIP05841P"/>
    <property type="match status" value="1"/>
</dbReference>
<evidence type="ECO:0000256" key="3">
    <source>
        <dbReference type="ARBA" id="ARBA00022793"/>
    </source>
</evidence>
<organism evidence="8 9">
    <name type="scientific">Desulfitobacterium dehalogenans</name>
    <dbReference type="NCBI Taxonomy" id="36854"/>
    <lineage>
        <taxon>Bacteria</taxon>
        <taxon>Bacillati</taxon>
        <taxon>Bacillota</taxon>
        <taxon>Clostridia</taxon>
        <taxon>Eubacteriales</taxon>
        <taxon>Desulfitobacteriaceae</taxon>
        <taxon>Desulfitobacterium</taxon>
    </lineage>
</organism>
<evidence type="ECO:0000256" key="2">
    <source>
        <dbReference type="ARBA" id="ARBA00009533"/>
    </source>
</evidence>
<proteinExistence type="inferred from homology"/>
<dbReference type="InterPro" id="IPR015422">
    <property type="entry name" value="PyrdxlP-dep_Trfase_small"/>
</dbReference>
<dbReference type="GO" id="GO:0008483">
    <property type="term" value="F:transaminase activity"/>
    <property type="evidence" value="ECO:0007669"/>
    <property type="project" value="UniProtKB-KW"/>
</dbReference>
<comment type="caution">
    <text evidence="8">The sequence shown here is derived from an EMBL/GenBank/DDBJ whole genome shotgun (WGS) entry which is preliminary data.</text>
</comment>
<dbReference type="GO" id="GO:0004058">
    <property type="term" value="F:aromatic-L-amino-acid decarboxylase activity"/>
    <property type="evidence" value="ECO:0007669"/>
    <property type="project" value="UniProtKB-ARBA"/>
</dbReference>
<dbReference type="InterPro" id="IPR015424">
    <property type="entry name" value="PyrdxlP-dep_Trfase"/>
</dbReference>
<protein>
    <submittedName>
        <fullName evidence="8">Aminotransferase class V-fold PLP-dependent enzyme</fullName>
    </submittedName>
</protein>
<comment type="cofactor">
    <cofactor evidence="1 6 7">
        <name>pyridoxal 5'-phosphate</name>
        <dbReference type="ChEBI" id="CHEBI:597326"/>
    </cofactor>
</comment>
<keyword evidence="8" id="KW-0032">Aminotransferase</keyword>
<dbReference type="PRINTS" id="PR00800">
    <property type="entry name" value="YHDCRBOXLASE"/>
</dbReference>
<dbReference type="AlphaFoldDB" id="A0A7C7D6I7"/>
<evidence type="ECO:0000256" key="1">
    <source>
        <dbReference type="ARBA" id="ARBA00001933"/>
    </source>
</evidence>
<dbReference type="InterPro" id="IPR010977">
    <property type="entry name" value="Aromatic_deC"/>
</dbReference>
<dbReference type="Proteomes" id="UP000553059">
    <property type="component" value="Unassembled WGS sequence"/>
</dbReference>
<dbReference type="PROSITE" id="PS00392">
    <property type="entry name" value="DDC_GAD_HDC_YDC"/>
    <property type="match status" value="1"/>
</dbReference>
<sequence>MHEIIVTSKQVENAAEEFIRNFFSYNRKLPNDKIIHEIDDDNIENLRKIGIPIQGRAIDTVVNEMVEDIYQYGYSVNHPRYLGFIPGPASMLSWLGDVMTSAYNRHAGSWASCPAVSCIEQELIGWLCNQAGFGEKSGGLFVSGGSMANLTAMTVARDRILSEETQHLGVAYVSEQTHSSVAKGLRIIGIPDSRIRRISVDSNFKMDTDYLTCSIQKDIDGGLVPFIVIASAGTTNTGSIDPFEKISSICQRYGMWMHVDGAFGASVLLTKTYKNLLKGIELSDSISWDAHKWLFQTYACGMILVKNRENLMNSFYVQPEYLKDLEAEQDSFNPWEMGIELTRPARGLKLWFTLQVVGSDAIGAAIEHGFQLAEWAEDELKKNEEIEIVSPAQMAIINFRYSPRHMTENQKDELNQQISKKMLDNGYAGIFTTEINGKKVLRICAIHPDTTEADIRNTVRLLNQYFEELVSFQRPE</sequence>
<dbReference type="SUPFAM" id="SSF53383">
    <property type="entry name" value="PLP-dependent transferases"/>
    <property type="match status" value="1"/>
</dbReference>
<dbReference type="InterPro" id="IPR021115">
    <property type="entry name" value="Pyridoxal-P_BS"/>
</dbReference>
<evidence type="ECO:0000313" key="9">
    <source>
        <dbReference type="Proteomes" id="UP000553059"/>
    </source>
</evidence>
<evidence type="ECO:0000256" key="7">
    <source>
        <dbReference type="RuleBase" id="RU000382"/>
    </source>
</evidence>
<dbReference type="Gene3D" id="3.90.1150.170">
    <property type="match status" value="1"/>
</dbReference>
<evidence type="ECO:0000256" key="5">
    <source>
        <dbReference type="ARBA" id="ARBA00023239"/>
    </source>
</evidence>
<keyword evidence="4 6" id="KW-0663">Pyridoxal phosphate</keyword>
<evidence type="ECO:0000313" key="8">
    <source>
        <dbReference type="EMBL" id="HHY27453.1"/>
    </source>
</evidence>